<dbReference type="Pfam" id="PF11867">
    <property type="entry name" value="T1RH-like_C"/>
    <property type="match status" value="1"/>
</dbReference>
<protein>
    <recommendedName>
        <fullName evidence="10">Type I restriction enzyme endonuclease subunit</fullName>
        <shortName evidence="10">R protein</shortName>
        <ecNumber evidence="10">3.1.21.3</ecNumber>
    </recommendedName>
</protein>
<dbReference type="CDD" id="cd18800">
    <property type="entry name" value="SF2_C_EcoR124I-like"/>
    <property type="match status" value="1"/>
</dbReference>
<comment type="function">
    <text evidence="10">Subunit R is required for both nuclease and ATPase activities, but not for modification.</text>
</comment>
<dbReference type="SUPFAM" id="SSF52540">
    <property type="entry name" value="P-loop containing nucleoside triphosphate hydrolases"/>
    <property type="match status" value="2"/>
</dbReference>
<evidence type="ECO:0000256" key="7">
    <source>
        <dbReference type="ARBA" id="ARBA00022801"/>
    </source>
</evidence>
<dbReference type="PANTHER" id="PTHR30195">
    <property type="entry name" value="TYPE I SITE-SPECIFIC DEOXYRIBONUCLEASE PROTEIN SUBUNIT M AND R"/>
    <property type="match status" value="1"/>
</dbReference>
<keyword evidence="11" id="KW-0175">Coiled coil</keyword>
<comment type="catalytic activity">
    <reaction evidence="1 10">
        <text>Endonucleolytic cleavage of DNA to give random double-stranded fragments with terminal 5'-phosphates, ATP is simultaneously hydrolyzed.</text>
        <dbReference type="EC" id="3.1.21.3"/>
    </reaction>
</comment>
<dbReference type="Pfam" id="PF18766">
    <property type="entry name" value="SWI2_SNF2"/>
    <property type="match status" value="1"/>
</dbReference>
<proteinExistence type="inferred from homology"/>
<evidence type="ECO:0000256" key="2">
    <source>
        <dbReference type="ARBA" id="ARBA00008598"/>
    </source>
</evidence>
<dbReference type="Gene3D" id="3.40.50.300">
    <property type="entry name" value="P-loop containing nucleotide triphosphate hydrolases"/>
    <property type="match status" value="2"/>
</dbReference>
<evidence type="ECO:0000256" key="9">
    <source>
        <dbReference type="ARBA" id="ARBA00023125"/>
    </source>
</evidence>
<dbReference type="GO" id="GO:0003677">
    <property type="term" value="F:DNA binding"/>
    <property type="evidence" value="ECO:0007669"/>
    <property type="project" value="UniProtKB-KW"/>
</dbReference>
<dbReference type="PANTHER" id="PTHR30195:SF15">
    <property type="entry name" value="TYPE I RESTRICTION ENZYME HINDI ENDONUCLEASE SUBUNIT"/>
    <property type="match status" value="1"/>
</dbReference>
<reference evidence="14" key="1">
    <citation type="submission" date="2017-09" db="EMBL/GenBank/DDBJ databases">
        <authorList>
            <person name="Varghese N."/>
            <person name="Submissions S."/>
        </authorList>
    </citation>
    <scope>NUCLEOTIDE SEQUENCE [LARGE SCALE GENOMIC DNA]</scope>
    <source>
        <strain evidence="14">DSM 15103</strain>
    </source>
</reference>
<evidence type="ECO:0000256" key="11">
    <source>
        <dbReference type="SAM" id="Coils"/>
    </source>
</evidence>
<dbReference type="CDD" id="cd18030">
    <property type="entry name" value="DEXHc_RE_I_HsdR"/>
    <property type="match status" value="1"/>
</dbReference>
<keyword evidence="7 10" id="KW-0378">Hydrolase</keyword>
<evidence type="ECO:0000256" key="6">
    <source>
        <dbReference type="ARBA" id="ARBA00022759"/>
    </source>
</evidence>
<dbReference type="InterPro" id="IPR021810">
    <property type="entry name" value="T1RH-like_C"/>
</dbReference>
<sequence>MGREFTEVEKPFLDQLESIGWEVIRLDDKTKDDPTKSFRESFKEIILENKFKEAIKNINPWIENDQIIQVLDKIQSFTPKSISEVNQEFTELLLEGIVIDENRKTGEKSPTVYLIDFKNPENNIFTAINQFKVNIPATEKHIIPDIVLFINGIPMILVEAKYIGASKEETPLDDAFFQIQRYMNKTGEGNEKLFWYNLFNVITTGETAKYGSITAQKEHYLEWKDPYPYKLSEIKANSKRVNSQNILIQGMLTKENLIDIIHNFILFKTENEKLIKIVPRYQQFRAVNKLIKKLKSSSLSNDKKGGIIWHTQGSGKSLTMMYIVRKAYHDDYLRGFKIVFITDRKDLEKQLYQTSQSVGFTVHKADTIEKLKNLLKTDTPDLVMGMIHKYQEKQLETEFPELNRSEKILVLIDEAHRTQYKTLGANLRKALPNSIKVAFTGTPIDKTEQTFGEYIDKYGMKEAVEDGVIVEIVYEGRTSDTDILDEEEIDKRFQDIFSIVNENERKKIAKKYTWKAYLEAKPVIEAKAKDMVNHYIEHVFPNGFKAQVVSVSRVAAVRYYKAIKKALEEIIKKIGEIQSEFEITEEKGMYKISKKGKELFQIVSPTELYNAGRERNLTEKEIKELKLLFLKHLKLDLLKNLDVAVVISGGDGNDYIKHFKDEISKEEYERFTNPKQHEQSISNFKKPFEKGGNIGFIIVQNMLLTGFDAPIEQVLYMDNVLKAHNLLQAIARVNRVYKNKFAGFVVDYVGIAKHLKEALSNFYRKDIDEITQVVVNKSKAIDELKFVFNQINEFFSELGIKNWEKGIFDKDIKEDVLEELADEDTRERFKELLRQFNRAIDKVLPDPQALKYIKYLKALNLYNAEARNIYRETTGTLNLSDKLRAVVDEYLISNGINPKIPPVSIMSEDFIKNLKRYKSPKLKAKELEAGITEYIKTHYEEDPELFERFSQLLRKIIQEYENNWEEQAKELEILLNQIKKGRETEETYGLDPKTEMPFLGLLRKEIYPYKNIKDLEESEREKLIQITKDILELVKRELERPDFWENITAQKRLKSTIIREFILKEFRDKPEIIKNRNAIVQKILELAYHLKDRLKDED</sequence>
<keyword evidence="9 10" id="KW-0238">DNA-binding</keyword>
<dbReference type="PROSITE" id="PS51192">
    <property type="entry name" value="HELICASE_ATP_BIND_1"/>
    <property type="match status" value="1"/>
</dbReference>
<dbReference type="Pfam" id="PF04313">
    <property type="entry name" value="HSDR_N"/>
    <property type="match status" value="1"/>
</dbReference>
<dbReference type="InterPro" id="IPR004473">
    <property type="entry name" value="Restrct_endonuc_typeI_HsdR"/>
</dbReference>
<dbReference type="GO" id="GO:0005524">
    <property type="term" value="F:ATP binding"/>
    <property type="evidence" value="ECO:0007669"/>
    <property type="project" value="UniProtKB-KW"/>
</dbReference>
<dbReference type="SMART" id="SM00487">
    <property type="entry name" value="DEXDc"/>
    <property type="match status" value="1"/>
</dbReference>
<evidence type="ECO:0000313" key="14">
    <source>
        <dbReference type="Proteomes" id="UP000219036"/>
    </source>
</evidence>
<dbReference type="OrthoDB" id="9758243at2"/>
<keyword evidence="5 10" id="KW-0680">Restriction system</keyword>
<dbReference type="GO" id="GO:0009307">
    <property type="term" value="P:DNA restriction-modification system"/>
    <property type="evidence" value="ECO:0007669"/>
    <property type="project" value="UniProtKB-KW"/>
</dbReference>
<keyword evidence="4 10" id="KW-0547">Nucleotide-binding</keyword>
<dbReference type="RefSeq" id="WP_097000038.1">
    <property type="nucleotide sequence ID" value="NZ_OBEI01000002.1"/>
</dbReference>
<dbReference type="Gene3D" id="3.90.1570.50">
    <property type="match status" value="1"/>
</dbReference>
<keyword evidence="3" id="KW-0540">Nuclease</keyword>
<dbReference type="EMBL" id="OBEI01000002">
    <property type="protein sequence ID" value="SNZ06987.1"/>
    <property type="molecule type" value="Genomic_DNA"/>
</dbReference>
<evidence type="ECO:0000313" key="13">
    <source>
        <dbReference type="EMBL" id="SNZ06987.1"/>
    </source>
</evidence>
<dbReference type="InterPro" id="IPR040980">
    <property type="entry name" value="SWI2_SNF2"/>
</dbReference>
<dbReference type="InterPro" id="IPR014001">
    <property type="entry name" value="Helicase_ATP-bd"/>
</dbReference>
<dbReference type="Pfam" id="PF22679">
    <property type="entry name" value="T1R_D3-like"/>
    <property type="match status" value="1"/>
</dbReference>
<evidence type="ECO:0000256" key="10">
    <source>
        <dbReference type="RuleBase" id="RU364115"/>
    </source>
</evidence>
<dbReference type="InterPro" id="IPR027417">
    <property type="entry name" value="P-loop_NTPase"/>
</dbReference>
<dbReference type="CDD" id="cd22332">
    <property type="entry name" value="HsdR_N"/>
    <property type="match status" value="1"/>
</dbReference>
<evidence type="ECO:0000259" key="12">
    <source>
        <dbReference type="PROSITE" id="PS51192"/>
    </source>
</evidence>
<feature type="coiled-coil region" evidence="11">
    <location>
        <begin position="560"/>
        <end position="587"/>
    </location>
</feature>
<evidence type="ECO:0000256" key="1">
    <source>
        <dbReference type="ARBA" id="ARBA00000851"/>
    </source>
</evidence>
<evidence type="ECO:0000256" key="3">
    <source>
        <dbReference type="ARBA" id="ARBA00022722"/>
    </source>
</evidence>
<dbReference type="AlphaFoldDB" id="A0A285NDF3"/>
<keyword evidence="8 10" id="KW-0067">ATP-binding</keyword>
<dbReference type="Proteomes" id="UP000219036">
    <property type="component" value="Unassembled WGS sequence"/>
</dbReference>
<evidence type="ECO:0000256" key="8">
    <source>
        <dbReference type="ARBA" id="ARBA00022840"/>
    </source>
</evidence>
<feature type="domain" description="Helicase ATP-binding" evidence="12">
    <location>
        <begin position="297"/>
        <end position="461"/>
    </location>
</feature>
<keyword evidence="14" id="KW-1185">Reference proteome</keyword>
<dbReference type="InterPro" id="IPR051268">
    <property type="entry name" value="Type-I_R_enzyme_R_subunit"/>
</dbReference>
<dbReference type="GO" id="GO:0009035">
    <property type="term" value="F:type I site-specific deoxyribonuclease activity"/>
    <property type="evidence" value="ECO:0007669"/>
    <property type="project" value="UniProtKB-EC"/>
</dbReference>
<keyword evidence="6" id="KW-0255">Endonuclease</keyword>
<name>A0A285NDF3_9AQUI</name>
<dbReference type="EC" id="3.1.21.3" evidence="10"/>
<dbReference type="InterPro" id="IPR055180">
    <property type="entry name" value="HsdR_RecA-like_helicase_dom_2"/>
</dbReference>
<evidence type="ECO:0000256" key="4">
    <source>
        <dbReference type="ARBA" id="ARBA00022741"/>
    </source>
</evidence>
<accession>A0A285NDF3</accession>
<dbReference type="InterPro" id="IPR007409">
    <property type="entry name" value="Restrct_endonuc_type1_HsdR_N"/>
</dbReference>
<comment type="subunit">
    <text evidence="10">The type I restriction/modification system is composed of three polypeptides R, M and S.</text>
</comment>
<gene>
    <name evidence="13" type="ORF">SAMN06265182_0867</name>
</gene>
<comment type="similarity">
    <text evidence="2 10">Belongs to the HsdR family.</text>
</comment>
<organism evidence="13 14">
    <name type="scientific">Persephonella hydrogeniphila</name>
    <dbReference type="NCBI Taxonomy" id="198703"/>
    <lineage>
        <taxon>Bacteria</taxon>
        <taxon>Pseudomonadati</taxon>
        <taxon>Aquificota</taxon>
        <taxon>Aquificia</taxon>
        <taxon>Aquificales</taxon>
        <taxon>Hydrogenothermaceae</taxon>
        <taxon>Persephonella</taxon>
    </lineage>
</organism>
<dbReference type="NCBIfam" id="TIGR00348">
    <property type="entry name" value="hsdR"/>
    <property type="match status" value="1"/>
</dbReference>
<evidence type="ECO:0000256" key="5">
    <source>
        <dbReference type="ARBA" id="ARBA00022747"/>
    </source>
</evidence>